<proteinExistence type="predicted"/>
<comment type="caution">
    <text evidence="1">The sequence shown here is derived from an EMBL/GenBank/DDBJ whole genome shotgun (WGS) entry which is preliminary data.</text>
</comment>
<evidence type="ECO:0000313" key="2">
    <source>
        <dbReference type="Proteomes" id="UP000018227"/>
    </source>
</evidence>
<dbReference type="Proteomes" id="UP000018227">
    <property type="component" value="Unassembled WGS sequence"/>
</dbReference>
<organism evidence="1 2">
    <name type="scientific">Catonella morbi ATCC 51271</name>
    <dbReference type="NCBI Taxonomy" id="592026"/>
    <lineage>
        <taxon>Bacteria</taxon>
        <taxon>Bacillati</taxon>
        <taxon>Bacillota</taxon>
        <taxon>Clostridia</taxon>
        <taxon>Lachnospirales</taxon>
        <taxon>Lachnospiraceae</taxon>
        <taxon>Catonella</taxon>
    </lineage>
</organism>
<dbReference type="RefSeq" id="WP_023355292.1">
    <property type="nucleotide sequence ID" value="NZ_KI535369.1"/>
</dbReference>
<dbReference type="EMBL" id="ACIL03000016">
    <property type="protein sequence ID" value="ESL02298.1"/>
    <property type="molecule type" value="Genomic_DNA"/>
</dbReference>
<dbReference type="AlphaFoldDB" id="V2Y013"/>
<protein>
    <submittedName>
        <fullName evidence="1">Uncharacterized protein</fullName>
    </submittedName>
</protein>
<dbReference type="HOGENOM" id="CLU_1068296_0_0_9"/>
<name>V2Y013_9FIRM</name>
<accession>V2Y013</accession>
<reference evidence="1 2" key="1">
    <citation type="submission" date="2013-06" db="EMBL/GenBank/DDBJ databases">
        <authorList>
            <person name="Weinstock G."/>
            <person name="Sodergren E."/>
            <person name="Clifton S."/>
            <person name="Fulton L."/>
            <person name="Fulton B."/>
            <person name="Courtney L."/>
            <person name="Fronick C."/>
            <person name="Harrison M."/>
            <person name="Strong C."/>
            <person name="Farmer C."/>
            <person name="Delahaunty K."/>
            <person name="Markovic C."/>
            <person name="Hall O."/>
            <person name="Minx P."/>
            <person name="Tomlinson C."/>
            <person name="Mitreva M."/>
            <person name="Nelson J."/>
            <person name="Hou S."/>
            <person name="Wollam A."/>
            <person name="Pepin K.H."/>
            <person name="Johnson M."/>
            <person name="Bhonagiri V."/>
            <person name="Nash W.E."/>
            <person name="Warren W."/>
            <person name="Chinwalla A."/>
            <person name="Mardis E.R."/>
            <person name="Wilson R.K."/>
        </authorList>
    </citation>
    <scope>NUCLEOTIDE SEQUENCE [LARGE SCALE GENOMIC DNA]</scope>
    <source>
        <strain evidence="1 2">ATCC 51271</strain>
    </source>
</reference>
<keyword evidence="2" id="KW-1185">Reference proteome</keyword>
<sequence length="260" mass="30206">MYDENMLIDLGGENYGEQIIRTVSEPDSYFPESLTLYDDIVSANIVATDDYGYRPDEYEISVPALGYAFIHAPYNIEISGGGTMILYNPPRLLKISLKNGDVHYFPFSGADREDTKTSYEKEVADLFDDKYKDIKILREAAKAMKLIEGLSEDVEEYEYDKLGRINLHFEQGNGFIDYLDQIAYANQIRYYFFEDIPIDFFPASPEGDRIPEFEKEGETRIKSFMNAMKWLAESNRKRFIKRTTEFIKYVSEEDKAEDNL</sequence>
<dbReference type="STRING" id="592026.GCWU0000282_002432"/>
<gene>
    <name evidence="1" type="ORF">GCWU0000282_002432</name>
</gene>
<evidence type="ECO:0000313" key="1">
    <source>
        <dbReference type="EMBL" id="ESL02298.1"/>
    </source>
</evidence>